<evidence type="ECO:0000313" key="1">
    <source>
        <dbReference type="EMBL" id="REH18065.1"/>
    </source>
</evidence>
<organism evidence="1 2">
    <name type="scientific">Kutzneria buriramensis</name>
    <dbReference type="NCBI Taxonomy" id="1045776"/>
    <lineage>
        <taxon>Bacteria</taxon>
        <taxon>Bacillati</taxon>
        <taxon>Actinomycetota</taxon>
        <taxon>Actinomycetes</taxon>
        <taxon>Pseudonocardiales</taxon>
        <taxon>Pseudonocardiaceae</taxon>
        <taxon>Kutzneria</taxon>
    </lineage>
</organism>
<comment type="caution">
    <text evidence="1">The sequence shown here is derived from an EMBL/GenBank/DDBJ whole genome shotgun (WGS) entry which is preliminary data.</text>
</comment>
<evidence type="ECO:0000313" key="2">
    <source>
        <dbReference type="Proteomes" id="UP000256269"/>
    </source>
</evidence>
<name>A0A3E0G634_9PSEU</name>
<keyword evidence="2" id="KW-1185">Reference proteome</keyword>
<accession>A0A3E0G634</accession>
<dbReference type="Proteomes" id="UP000256269">
    <property type="component" value="Unassembled WGS sequence"/>
</dbReference>
<sequence>MSAPSTLDQAMWQPHRLLQAAALGELLVLPSEDRSWTKLGTLLHRPTDEIAPRLLADQERQMVWEMMATGTLIEPGQWRLTWCTWNGIVQMAHQISPSLDGQATLRRWNGYCPLPANGGLR</sequence>
<dbReference type="AlphaFoldDB" id="A0A3E0G634"/>
<proteinExistence type="predicted"/>
<gene>
    <name evidence="1" type="ORF">BCF44_13852</name>
</gene>
<reference evidence="1 2" key="1">
    <citation type="submission" date="2018-08" db="EMBL/GenBank/DDBJ databases">
        <title>Genomic Encyclopedia of Archaeal and Bacterial Type Strains, Phase II (KMG-II): from individual species to whole genera.</title>
        <authorList>
            <person name="Goeker M."/>
        </authorList>
    </citation>
    <scope>NUCLEOTIDE SEQUENCE [LARGE SCALE GENOMIC DNA]</scope>
    <source>
        <strain evidence="1 2">DSM 45791</strain>
    </source>
</reference>
<dbReference type="RefSeq" id="WP_147329066.1">
    <property type="nucleotide sequence ID" value="NZ_CP144378.1"/>
</dbReference>
<dbReference type="EMBL" id="QUNO01000038">
    <property type="protein sequence ID" value="REH18065.1"/>
    <property type="molecule type" value="Genomic_DNA"/>
</dbReference>
<protein>
    <submittedName>
        <fullName evidence="1">Uncharacterized protein</fullName>
    </submittedName>
</protein>